<dbReference type="PANTHER" id="PTHR40590:SF1">
    <property type="entry name" value="CYTOPLASMIC PROTEIN"/>
    <property type="match status" value="1"/>
</dbReference>
<keyword evidence="2" id="KW-1185">Reference proteome</keyword>
<name>A0ABX0H4V1_9BACT</name>
<comment type="caution">
    <text evidence="1">The sequence shown here is derived from an EMBL/GenBank/DDBJ whole genome shotgun (WGS) entry which is preliminary data.</text>
</comment>
<dbReference type="CDD" id="cd14789">
    <property type="entry name" value="Tiki"/>
    <property type="match status" value="1"/>
</dbReference>
<sequence length="285" mass="32567">MLKRSIFILGLILIGSFSVLGQEKGVFWKISGNGLSASSYLFGTIHLICEQDFAMSERVSDKLAQSNALVLEIDMDDPSLQMALMANIYNEDGQKITDFLSEEEYQEIRTFLKERTGMDMDMLKTMRPMVLMSLIYPNLLECETKAFESELMALAKTNDMEIVGLESVNDQLSLFDLIPLKEQYRSFYTYADNIEKGKREFKKLIASYKEEDILALLELVSESPEYKDYQEVLLDQRNLNWIDPMARMMKKGSMFFAVGAGHLAGDTGLIQLLKKEGYSLERLNL</sequence>
<organism evidence="1 2">
    <name type="scientific">Cyclobacterium plantarum</name>
    <dbReference type="NCBI Taxonomy" id="2716263"/>
    <lineage>
        <taxon>Bacteria</taxon>
        <taxon>Pseudomonadati</taxon>
        <taxon>Bacteroidota</taxon>
        <taxon>Cytophagia</taxon>
        <taxon>Cytophagales</taxon>
        <taxon>Cyclobacteriaceae</taxon>
        <taxon>Cyclobacterium</taxon>
    </lineage>
</organism>
<proteinExistence type="predicted"/>
<dbReference type="EMBL" id="JAANYN010000001">
    <property type="protein sequence ID" value="NHE55398.1"/>
    <property type="molecule type" value="Genomic_DNA"/>
</dbReference>
<gene>
    <name evidence="1" type="ORF">G9Q97_01070</name>
</gene>
<evidence type="ECO:0000313" key="1">
    <source>
        <dbReference type="EMBL" id="NHE55398.1"/>
    </source>
</evidence>
<dbReference type="PANTHER" id="PTHR40590">
    <property type="entry name" value="CYTOPLASMIC PROTEIN-RELATED"/>
    <property type="match status" value="1"/>
</dbReference>
<dbReference type="Pfam" id="PF01963">
    <property type="entry name" value="TraB_PrgY_gumN"/>
    <property type="match status" value="1"/>
</dbReference>
<dbReference type="RefSeq" id="WP_166142274.1">
    <property type="nucleotide sequence ID" value="NZ_JAANYN010000001.1"/>
</dbReference>
<protein>
    <submittedName>
        <fullName evidence="1">TraB/GumN family protein</fullName>
    </submittedName>
</protein>
<dbReference type="Proteomes" id="UP000649799">
    <property type="component" value="Unassembled WGS sequence"/>
</dbReference>
<reference evidence="1 2" key="1">
    <citation type="submission" date="2020-03" db="EMBL/GenBank/DDBJ databases">
        <title>Cyclobacterium plantarum sp. nov., a marine bacterium isolated from a coastal-marine wetland.</title>
        <authorList>
            <person name="Sanchez-Porro C."/>
            <person name="Ventosa A."/>
            <person name="Amoozegar M."/>
        </authorList>
    </citation>
    <scope>NUCLEOTIDE SEQUENCE [LARGE SCALE GENOMIC DNA]</scope>
    <source>
        <strain evidence="1 2">GBPx2</strain>
    </source>
</reference>
<dbReference type="InterPro" id="IPR002816">
    <property type="entry name" value="TraB/PrgY/GumN_fam"/>
</dbReference>
<dbReference type="InterPro" id="IPR047111">
    <property type="entry name" value="YbaP-like"/>
</dbReference>
<evidence type="ECO:0000313" key="2">
    <source>
        <dbReference type="Proteomes" id="UP000649799"/>
    </source>
</evidence>
<accession>A0ABX0H4V1</accession>